<accession>A0A1E5XSV2</accession>
<protein>
    <recommendedName>
        <fullName evidence="5">DUF930 domain-containing protein</fullName>
    </recommendedName>
</protein>
<evidence type="ECO:0000256" key="1">
    <source>
        <dbReference type="SAM" id="MobiDB-lite"/>
    </source>
</evidence>
<dbReference type="Pfam" id="PF06059">
    <property type="entry name" value="DUF930"/>
    <property type="match status" value="1"/>
</dbReference>
<gene>
    <name evidence="3" type="ORF">VW23_001100</name>
</gene>
<dbReference type="EMBL" id="LAJE02000146">
    <property type="protein sequence ID" value="OEO31692.1"/>
    <property type="molecule type" value="Genomic_DNA"/>
</dbReference>
<feature type="compositionally biased region" description="Low complexity" evidence="1">
    <location>
        <begin position="84"/>
        <end position="97"/>
    </location>
</feature>
<keyword evidence="2" id="KW-0812">Transmembrane</keyword>
<evidence type="ECO:0000256" key="2">
    <source>
        <dbReference type="SAM" id="Phobius"/>
    </source>
</evidence>
<sequence length="332" mass="34517">MSEVTLPERTLPKPPRRDSWTVWGTMASAMLHVGVLAFFLWQPRPDSAEATPLAAIDVELVRPPEASEPPPEASEPPAEEPTEEASAATLPPANTTPADPPPAEQAAGPTPSAAEVSQPEPPSETAAPKPVDKASATAVSEPERGSETAAKAAPIPLSRPRVKGLTAPASVPDGAVTAVTADTGEMAEGTAPSAPSAEPDVATLELGAPHSAKRFYLEAMLSVPSMAQARTMLETLPPEKRLAQTCNIEALAQIGNAGEGFAPDVVMAEAYARSEMTGTRLTATGAIFRSGDRWYGLAFDCTLSDDLTSVTAFSYRLGADVTDAVLARLSKT</sequence>
<dbReference type="RefSeq" id="WP_069909134.1">
    <property type="nucleotide sequence ID" value="NZ_LAJE02000146.1"/>
</dbReference>
<feature type="region of interest" description="Disordered" evidence="1">
    <location>
        <begin position="55"/>
        <end position="169"/>
    </location>
</feature>
<keyword evidence="2" id="KW-0472">Membrane</keyword>
<evidence type="ECO:0000313" key="4">
    <source>
        <dbReference type="Proteomes" id="UP000095463"/>
    </source>
</evidence>
<dbReference type="Proteomes" id="UP000095463">
    <property type="component" value="Unassembled WGS sequence"/>
</dbReference>
<organism evidence="3 4">
    <name type="scientific">Devosia insulae DS-56</name>
    <dbReference type="NCBI Taxonomy" id="1116389"/>
    <lineage>
        <taxon>Bacteria</taxon>
        <taxon>Pseudomonadati</taxon>
        <taxon>Pseudomonadota</taxon>
        <taxon>Alphaproteobacteria</taxon>
        <taxon>Hyphomicrobiales</taxon>
        <taxon>Devosiaceae</taxon>
        <taxon>Devosia</taxon>
    </lineage>
</organism>
<keyword evidence="4" id="KW-1185">Reference proteome</keyword>
<evidence type="ECO:0008006" key="5">
    <source>
        <dbReference type="Google" id="ProtNLM"/>
    </source>
</evidence>
<evidence type="ECO:0000313" key="3">
    <source>
        <dbReference type="EMBL" id="OEO31692.1"/>
    </source>
</evidence>
<comment type="caution">
    <text evidence="3">The sequence shown here is derived from an EMBL/GenBank/DDBJ whole genome shotgun (WGS) entry which is preliminary data.</text>
</comment>
<feature type="transmembrane region" description="Helical" evidence="2">
    <location>
        <begin position="20"/>
        <end position="41"/>
    </location>
</feature>
<keyword evidence="2" id="KW-1133">Transmembrane helix</keyword>
<reference evidence="3 4" key="1">
    <citation type="journal article" date="2015" name="Genome Announc.">
        <title>Genome Assemblies of Three Soil-Associated Devosia species: D. insulae, D. limi, and D. soli.</title>
        <authorList>
            <person name="Hassan Y.I."/>
            <person name="Lepp D."/>
            <person name="Zhou T."/>
        </authorList>
    </citation>
    <scope>NUCLEOTIDE SEQUENCE [LARGE SCALE GENOMIC DNA]</scope>
    <source>
        <strain evidence="3 4">DS-56</strain>
    </source>
</reference>
<dbReference type="OrthoDB" id="9804158at2"/>
<dbReference type="AlphaFoldDB" id="A0A1E5XSV2"/>
<proteinExistence type="predicted"/>
<name>A0A1E5XSV2_9HYPH</name>
<dbReference type="InterPro" id="IPR009273">
    <property type="entry name" value="DUF930"/>
</dbReference>